<evidence type="ECO:0000256" key="4">
    <source>
        <dbReference type="PIRNR" id="PIRNR006078"/>
    </source>
</evidence>
<name>A0ABR7WWP0_9SPHI</name>
<evidence type="ECO:0000313" key="6">
    <source>
        <dbReference type="Proteomes" id="UP000606600"/>
    </source>
</evidence>
<keyword evidence="2 4" id="KW-0808">Transferase</keyword>
<dbReference type="Pfam" id="PF02595">
    <property type="entry name" value="Gly_kinase"/>
    <property type="match status" value="1"/>
</dbReference>
<comment type="caution">
    <text evidence="5">The sequence shown here is derived from an EMBL/GenBank/DDBJ whole genome shotgun (WGS) entry which is preliminary data.</text>
</comment>
<evidence type="ECO:0000256" key="1">
    <source>
        <dbReference type="ARBA" id="ARBA00006284"/>
    </source>
</evidence>
<protein>
    <submittedName>
        <fullName evidence="5">Glycerate kinase</fullName>
    </submittedName>
</protein>
<evidence type="ECO:0000313" key="5">
    <source>
        <dbReference type="EMBL" id="MBD1366703.1"/>
    </source>
</evidence>
<accession>A0ABR7WWP0</accession>
<dbReference type="PIRSF" id="PIRSF006078">
    <property type="entry name" value="GlxK"/>
    <property type="match status" value="1"/>
</dbReference>
<sequence length="375" mass="38233">MHILIAPNAFKNSLSAQVAAAALAKGVSQSSLNCTTECFPIADGGDGTAQLIIQKLKGEVIPVTVTDPLGRPVKTSFGLIDGGQTAVIEMADASGLRLLKTDELNPLRASSYGTGEMIKAALDTGARKIIIAMGGSATVDGATGILSALGARFLDATGNPLIHLPESLSQLESIDLSGLDNRLAGCEVVVLCDVDNQLLGDNGAAAVFGPQKGADAAAVKLLDAGLAKLSEVVMKTTGKNMAAIKYGGAAGGASAGVYALLNAKLVNGINYLLDITGFDDALQKAQLVITGEGSIDEQTLQGKGPFGVASRAKAKGLPVIGVAGKIPLESNERLSQYFDVLLAIGHGPADIATALADTEKNLIRTGQSIGNMLKM</sequence>
<dbReference type="Proteomes" id="UP000606600">
    <property type="component" value="Unassembled WGS sequence"/>
</dbReference>
<dbReference type="Gene3D" id="3.90.1510.10">
    <property type="entry name" value="Glycerate kinase, domain 2"/>
    <property type="match status" value="1"/>
</dbReference>
<dbReference type="PANTHER" id="PTHR21599:SF0">
    <property type="entry name" value="GLYCERATE KINASE"/>
    <property type="match status" value="1"/>
</dbReference>
<evidence type="ECO:0000256" key="2">
    <source>
        <dbReference type="ARBA" id="ARBA00022679"/>
    </source>
</evidence>
<reference evidence="5 6" key="1">
    <citation type="submission" date="2020-09" db="EMBL/GenBank/DDBJ databases">
        <title>Novel species of Mucilaginibacter isolated from a glacier on the Tibetan Plateau.</title>
        <authorList>
            <person name="Liu Q."/>
            <person name="Xin Y.-H."/>
        </authorList>
    </citation>
    <scope>NUCLEOTIDE SEQUENCE [LARGE SCALE GENOMIC DNA]</scope>
    <source>
        <strain evidence="5 6">ZT4R22</strain>
    </source>
</reference>
<dbReference type="InterPro" id="IPR018193">
    <property type="entry name" value="Glyc_kinase_flavodox-like_fold"/>
</dbReference>
<keyword evidence="3 4" id="KW-0418">Kinase</keyword>
<organism evidence="5 6">
    <name type="scientific">Mucilaginibacter pankratovii</name>
    <dbReference type="NCBI Taxonomy" id="2772110"/>
    <lineage>
        <taxon>Bacteria</taxon>
        <taxon>Pseudomonadati</taxon>
        <taxon>Bacteroidota</taxon>
        <taxon>Sphingobacteriia</taxon>
        <taxon>Sphingobacteriales</taxon>
        <taxon>Sphingobacteriaceae</taxon>
        <taxon>Mucilaginibacter</taxon>
    </lineage>
</organism>
<dbReference type="InterPro" id="IPR018197">
    <property type="entry name" value="Glycerate_kinase_RE-like"/>
</dbReference>
<dbReference type="EMBL" id="JACWMY010000014">
    <property type="protein sequence ID" value="MBD1366703.1"/>
    <property type="molecule type" value="Genomic_DNA"/>
</dbReference>
<dbReference type="InterPro" id="IPR004381">
    <property type="entry name" value="Glycerate_kinase"/>
</dbReference>
<keyword evidence="6" id="KW-1185">Reference proteome</keyword>
<dbReference type="PANTHER" id="PTHR21599">
    <property type="entry name" value="GLYCERATE KINASE"/>
    <property type="match status" value="1"/>
</dbReference>
<evidence type="ECO:0000256" key="3">
    <source>
        <dbReference type="ARBA" id="ARBA00022777"/>
    </source>
</evidence>
<dbReference type="SUPFAM" id="SSF110738">
    <property type="entry name" value="Glycerate kinase I"/>
    <property type="match status" value="1"/>
</dbReference>
<dbReference type="NCBIfam" id="TIGR00045">
    <property type="entry name" value="glycerate kinase"/>
    <property type="match status" value="1"/>
</dbReference>
<dbReference type="GO" id="GO:0016301">
    <property type="term" value="F:kinase activity"/>
    <property type="evidence" value="ECO:0007669"/>
    <property type="project" value="UniProtKB-KW"/>
</dbReference>
<comment type="similarity">
    <text evidence="1 4">Belongs to the glycerate kinase type-1 family.</text>
</comment>
<proteinExistence type="inferred from homology"/>
<gene>
    <name evidence="5" type="ORF">IDJ77_23025</name>
</gene>
<dbReference type="InterPro" id="IPR036129">
    <property type="entry name" value="Glycerate_kinase_sf"/>
</dbReference>
<dbReference type="Gene3D" id="3.40.50.10350">
    <property type="entry name" value="Glycerate kinase, domain 1"/>
    <property type="match status" value="1"/>
</dbReference>